<evidence type="ECO:0000313" key="2">
    <source>
        <dbReference type="Proteomes" id="UP000256328"/>
    </source>
</evidence>
<protein>
    <submittedName>
        <fullName evidence="1">Uncharacterized protein</fullName>
    </submittedName>
</protein>
<dbReference type="SUPFAM" id="SSF55486">
    <property type="entry name" value="Metalloproteases ('zincins'), catalytic domain"/>
    <property type="match status" value="1"/>
</dbReference>
<dbReference type="OrthoDB" id="10423579at2759"/>
<dbReference type="Gene3D" id="1.20.1050.40">
    <property type="entry name" value="Endopeptidase. Chain P, domain 1"/>
    <property type="match status" value="1"/>
</dbReference>
<evidence type="ECO:0000313" key="1">
    <source>
        <dbReference type="EMBL" id="RDW73672.1"/>
    </source>
</evidence>
<sequence length="173" mass="19353">MIQYHASLPNFDTTPSAFLVETENILSTTRNIHDSIVASITPLIATFANVVQPLIDCENARLCRLTILPLFATVSKDQELRNPLRAAEKLAVAADTKGLMDKRLALLVAVVAEKWREGKQKLDAQAEWLLKRKHGELSRNGLSIKDETTKERYKGLLAELNSMLVAARKNYPK</sequence>
<comment type="caution">
    <text evidence="1">The sequence shown here is derived from an EMBL/GenBank/DDBJ whole genome shotgun (WGS) entry which is preliminary data.</text>
</comment>
<dbReference type="InterPro" id="IPR024080">
    <property type="entry name" value="Neurolysin/TOP_N"/>
</dbReference>
<dbReference type="EMBL" id="PDLN01000010">
    <property type="protein sequence ID" value="RDW73672.1"/>
    <property type="molecule type" value="Genomic_DNA"/>
</dbReference>
<reference evidence="1 2" key="1">
    <citation type="journal article" date="2018" name="IMA Fungus">
        <title>IMA Genome-F 9: Draft genome sequence of Annulohypoxylon stygium, Aspergillus mulundensis, Berkeleyomyces basicola (syn. Thielaviopsis basicola), Ceratocystis smalleyi, two Cercospora beticola strains, Coleophoma cylindrospora, Fusarium fracticaudum, Phialophora cf. hyalina, and Morchella septimelata.</title>
        <authorList>
            <person name="Wingfield B.D."/>
            <person name="Bills G.F."/>
            <person name="Dong Y."/>
            <person name="Huang W."/>
            <person name="Nel W.J."/>
            <person name="Swalarsk-Parry B.S."/>
            <person name="Vaghefi N."/>
            <person name="Wilken P.M."/>
            <person name="An Z."/>
            <person name="de Beer Z.W."/>
            <person name="De Vos L."/>
            <person name="Chen L."/>
            <person name="Duong T.A."/>
            <person name="Gao Y."/>
            <person name="Hammerbacher A."/>
            <person name="Kikkert J.R."/>
            <person name="Li Y."/>
            <person name="Li H."/>
            <person name="Li K."/>
            <person name="Li Q."/>
            <person name="Liu X."/>
            <person name="Ma X."/>
            <person name="Naidoo K."/>
            <person name="Pethybridge S.J."/>
            <person name="Sun J."/>
            <person name="Steenkamp E.T."/>
            <person name="van der Nest M.A."/>
            <person name="van Wyk S."/>
            <person name="Wingfield M.J."/>
            <person name="Xiong C."/>
            <person name="Yue Q."/>
            <person name="Zhang X."/>
        </authorList>
    </citation>
    <scope>NUCLEOTIDE SEQUENCE [LARGE SCALE GENOMIC DNA]</scope>
    <source>
        <strain evidence="1 2">BP5796</strain>
    </source>
</reference>
<dbReference type="Proteomes" id="UP000256328">
    <property type="component" value="Unassembled WGS sequence"/>
</dbReference>
<proteinExistence type="predicted"/>
<organism evidence="1 2">
    <name type="scientific">Coleophoma crateriformis</name>
    <dbReference type="NCBI Taxonomy" id="565419"/>
    <lineage>
        <taxon>Eukaryota</taxon>
        <taxon>Fungi</taxon>
        <taxon>Dikarya</taxon>
        <taxon>Ascomycota</taxon>
        <taxon>Pezizomycotina</taxon>
        <taxon>Leotiomycetes</taxon>
        <taxon>Helotiales</taxon>
        <taxon>Dermateaceae</taxon>
        <taxon>Coleophoma</taxon>
    </lineage>
</organism>
<dbReference type="AlphaFoldDB" id="A0A3D8RHZ8"/>
<gene>
    <name evidence="1" type="ORF">BP5796_07114</name>
</gene>
<keyword evidence="2" id="KW-1185">Reference proteome</keyword>
<accession>A0A3D8RHZ8</accession>
<name>A0A3D8RHZ8_9HELO</name>